<evidence type="ECO:0000256" key="4">
    <source>
        <dbReference type="ARBA" id="ARBA00022475"/>
    </source>
</evidence>
<evidence type="ECO:0000256" key="2">
    <source>
        <dbReference type="ARBA" id="ARBA00006555"/>
    </source>
</evidence>
<evidence type="ECO:0000256" key="11">
    <source>
        <dbReference type="SAM" id="Phobius"/>
    </source>
</evidence>
<feature type="transmembrane region" description="Helical" evidence="11">
    <location>
        <begin position="82"/>
        <end position="100"/>
    </location>
</feature>
<sequence>MANTVLTPPGLDPKNDGQFDARKSAEPIFGTELQTTEENVFTSLWASLKDVFFPEKLPPLQLQSKPIAVVDRMKVKRDPKSTAIAAVVHVLVILAIVWIVKNKVVQIMAKPIVSNVDMSKVPPPVSLKAAERMGGGGGQRGPTPVTKGRLPEFADKQIVPPNKPPIEEPKIHIQPTIEVQKDLKMSNVNMPNFGMPNAPAVGVSSMGNGEGTGIGSGKGSGLGPGSGGNYGGGVRKIGNGVLAPQLIYGPEPEFSEEARKAKFQGEVIVSLIVDTQGRPQRVRVPRPVGMGLDDKAIEAVKQYRFKPATENGVPVAVELAVAVNFQIF</sequence>
<keyword evidence="8 11" id="KW-1133">Transmembrane helix</keyword>
<gene>
    <name evidence="13" type="ORF">FTW19_14355</name>
</gene>
<evidence type="ECO:0000256" key="7">
    <source>
        <dbReference type="ARBA" id="ARBA00022927"/>
    </source>
</evidence>
<proteinExistence type="inferred from homology"/>
<keyword evidence="4" id="KW-1003">Cell membrane</keyword>
<keyword evidence="7" id="KW-0653">Protein transport</keyword>
<feature type="domain" description="TonB C-terminal" evidence="12">
    <location>
        <begin position="239"/>
        <end position="328"/>
    </location>
</feature>
<evidence type="ECO:0000256" key="8">
    <source>
        <dbReference type="ARBA" id="ARBA00022989"/>
    </source>
</evidence>
<dbReference type="AlphaFoldDB" id="A0A5B9EFG9"/>
<feature type="region of interest" description="Disordered" evidence="10">
    <location>
        <begin position="130"/>
        <end position="149"/>
    </location>
</feature>
<dbReference type="GO" id="GO:0015031">
    <property type="term" value="P:protein transport"/>
    <property type="evidence" value="ECO:0007669"/>
    <property type="project" value="UniProtKB-KW"/>
</dbReference>
<dbReference type="EMBL" id="CP042806">
    <property type="protein sequence ID" value="QEE29077.1"/>
    <property type="molecule type" value="Genomic_DNA"/>
</dbReference>
<keyword evidence="5" id="KW-0997">Cell inner membrane</keyword>
<dbReference type="Proteomes" id="UP000321820">
    <property type="component" value="Chromosome"/>
</dbReference>
<dbReference type="KEGG" id="talb:FTW19_14355"/>
<dbReference type="PROSITE" id="PS52015">
    <property type="entry name" value="TONB_CTD"/>
    <property type="match status" value="1"/>
</dbReference>
<organism evidence="13 14">
    <name type="scientific">Terriglobus albidus</name>
    <dbReference type="NCBI Taxonomy" id="1592106"/>
    <lineage>
        <taxon>Bacteria</taxon>
        <taxon>Pseudomonadati</taxon>
        <taxon>Acidobacteriota</taxon>
        <taxon>Terriglobia</taxon>
        <taxon>Terriglobales</taxon>
        <taxon>Acidobacteriaceae</taxon>
        <taxon>Terriglobus</taxon>
    </lineage>
</organism>
<dbReference type="RefSeq" id="WP_147648276.1">
    <property type="nucleotide sequence ID" value="NZ_CP042806.1"/>
</dbReference>
<evidence type="ECO:0000256" key="9">
    <source>
        <dbReference type="ARBA" id="ARBA00023136"/>
    </source>
</evidence>
<dbReference type="InterPro" id="IPR037682">
    <property type="entry name" value="TonB_C"/>
</dbReference>
<evidence type="ECO:0000256" key="6">
    <source>
        <dbReference type="ARBA" id="ARBA00022692"/>
    </source>
</evidence>
<dbReference type="PANTHER" id="PTHR33446">
    <property type="entry name" value="PROTEIN TONB-RELATED"/>
    <property type="match status" value="1"/>
</dbReference>
<evidence type="ECO:0000313" key="13">
    <source>
        <dbReference type="EMBL" id="QEE29077.1"/>
    </source>
</evidence>
<evidence type="ECO:0000256" key="10">
    <source>
        <dbReference type="SAM" id="MobiDB-lite"/>
    </source>
</evidence>
<dbReference type="Pfam" id="PF03544">
    <property type="entry name" value="TonB_C"/>
    <property type="match status" value="1"/>
</dbReference>
<dbReference type="InterPro" id="IPR006260">
    <property type="entry name" value="TonB/TolA_C"/>
</dbReference>
<reference evidence="13 14" key="1">
    <citation type="submission" date="2019-08" db="EMBL/GenBank/DDBJ databases">
        <title>Complete genome sequence of Terriglobus albidus strain ORNL.</title>
        <authorList>
            <person name="Podar M."/>
        </authorList>
    </citation>
    <scope>NUCLEOTIDE SEQUENCE [LARGE SCALE GENOMIC DNA]</scope>
    <source>
        <strain evidence="13 14">ORNL</strain>
    </source>
</reference>
<comment type="subcellular location">
    <subcellularLocation>
        <location evidence="1">Cell inner membrane</location>
        <topology evidence="1">Single-pass membrane protein</topology>
        <orientation evidence="1">Periplasmic side</orientation>
    </subcellularLocation>
</comment>
<keyword evidence="14" id="KW-1185">Reference proteome</keyword>
<evidence type="ECO:0000256" key="1">
    <source>
        <dbReference type="ARBA" id="ARBA00004383"/>
    </source>
</evidence>
<keyword evidence="9 11" id="KW-0472">Membrane</keyword>
<dbReference type="OrthoDB" id="1685233at2"/>
<comment type="similarity">
    <text evidence="2">Belongs to the TonB family.</text>
</comment>
<dbReference type="SUPFAM" id="SSF74653">
    <property type="entry name" value="TolA/TonB C-terminal domain"/>
    <property type="match status" value="1"/>
</dbReference>
<dbReference type="GO" id="GO:0055085">
    <property type="term" value="P:transmembrane transport"/>
    <property type="evidence" value="ECO:0007669"/>
    <property type="project" value="InterPro"/>
</dbReference>
<dbReference type="Gene3D" id="3.30.1150.10">
    <property type="match status" value="1"/>
</dbReference>
<keyword evidence="3" id="KW-0813">Transport</keyword>
<evidence type="ECO:0000259" key="12">
    <source>
        <dbReference type="PROSITE" id="PS52015"/>
    </source>
</evidence>
<protein>
    <submittedName>
        <fullName evidence="13">Energy transducer TonB</fullName>
    </submittedName>
</protein>
<evidence type="ECO:0000256" key="5">
    <source>
        <dbReference type="ARBA" id="ARBA00022519"/>
    </source>
</evidence>
<name>A0A5B9EFG9_9BACT</name>
<accession>A0A5B9EFG9</accession>
<keyword evidence="6 11" id="KW-0812">Transmembrane</keyword>
<evidence type="ECO:0000256" key="3">
    <source>
        <dbReference type="ARBA" id="ARBA00022448"/>
    </source>
</evidence>
<dbReference type="NCBIfam" id="TIGR01352">
    <property type="entry name" value="tonB_Cterm"/>
    <property type="match status" value="1"/>
</dbReference>
<dbReference type="InterPro" id="IPR051045">
    <property type="entry name" value="TonB-dependent_transducer"/>
</dbReference>
<dbReference type="GO" id="GO:0005886">
    <property type="term" value="C:plasma membrane"/>
    <property type="evidence" value="ECO:0007669"/>
    <property type="project" value="UniProtKB-SubCell"/>
</dbReference>
<evidence type="ECO:0000313" key="14">
    <source>
        <dbReference type="Proteomes" id="UP000321820"/>
    </source>
</evidence>